<comment type="caution">
    <text evidence="1">The sequence shown here is derived from an EMBL/GenBank/DDBJ whole genome shotgun (WGS) entry which is preliminary data.</text>
</comment>
<name>A0A8H7RWR8_9FUNG</name>
<reference evidence="1 2" key="1">
    <citation type="submission" date="2020-12" db="EMBL/GenBank/DDBJ databases">
        <title>Metabolic potential, ecology and presence of endohyphal bacteria is reflected in genomic diversity of Mucoromycotina.</title>
        <authorList>
            <person name="Muszewska A."/>
            <person name="Okrasinska A."/>
            <person name="Steczkiewicz K."/>
            <person name="Drgas O."/>
            <person name="Orlowska M."/>
            <person name="Perlinska-Lenart U."/>
            <person name="Aleksandrzak-Piekarczyk T."/>
            <person name="Szatraj K."/>
            <person name="Zielenkiewicz U."/>
            <person name="Pilsyk S."/>
            <person name="Malc E."/>
            <person name="Mieczkowski P."/>
            <person name="Kruszewska J.S."/>
            <person name="Biernat P."/>
            <person name="Pawlowska J."/>
        </authorList>
    </citation>
    <scope>NUCLEOTIDE SEQUENCE [LARGE SCALE GENOMIC DNA]</scope>
    <source>
        <strain evidence="1 2">CBS 142.35</strain>
    </source>
</reference>
<dbReference type="EMBL" id="JAEPRB010000217">
    <property type="protein sequence ID" value="KAG2218672.1"/>
    <property type="molecule type" value="Genomic_DNA"/>
</dbReference>
<dbReference type="Proteomes" id="UP000646827">
    <property type="component" value="Unassembled WGS sequence"/>
</dbReference>
<dbReference type="AlphaFoldDB" id="A0A8H7RWR8"/>
<organism evidence="1 2">
    <name type="scientific">Circinella minor</name>
    <dbReference type="NCBI Taxonomy" id="1195481"/>
    <lineage>
        <taxon>Eukaryota</taxon>
        <taxon>Fungi</taxon>
        <taxon>Fungi incertae sedis</taxon>
        <taxon>Mucoromycota</taxon>
        <taxon>Mucoromycotina</taxon>
        <taxon>Mucoromycetes</taxon>
        <taxon>Mucorales</taxon>
        <taxon>Lichtheimiaceae</taxon>
        <taxon>Circinella</taxon>
    </lineage>
</organism>
<keyword evidence="2" id="KW-1185">Reference proteome</keyword>
<evidence type="ECO:0000313" key="2">
    <source>
        <dbReference type="Proteomes" id="UP000646827"/>
    </source>
</evidence>
<gene>
    <name evidence="1" type="ORF">INT45_007841</name>
</gene>
<dbReference type="OrthoDB" id="10336077at2759"/>
<proteinExistence type="predicted"/>
<accession>A0A8H7RWR8</accession>
<protein>
    <submittedName>
        <fullName evidence="1">Uncharacterized protein</fullName>
    </submittedName>
</protein>
<sequence>MIGKTIICRDGLSSNKPSNATKQTSIRLTLKNIPILNTKFNLHHFQIECPSCHVKAQLIHRGFQVIRLLSDTKTRILQFTCKQCNKNCTLSHLKEVLTSLPNTIGDNDDEDYSSIGSFISSHQDHPTTLSILQQRNTSNVMITDWTDDQQPDFNTSTLLERFSTQHFEHHQAMPKVLTALMKTVDQLTTRTEKQEKQITDLLTLTERLHTAQT</sequence>
<evidence type="ECO:0000313" key="1">
    <source>
        <dbReference type="EMBL" id="KAG2218672.1"/>
    </source>
</evidence>